<evidence type="ECO:0000313" key="1">
    <source>
        <dbReference type="EMBL" id="KAK3076425.1"/>
    </source>
</evidence>
<reference evidence="1" key="1">
    <citation type="submission" date="2024-09" db="EMBL/GenBank/DDBJ databases">
        <title>Black Yeasts Isolated from many extreme environments.</title>
        <authorList>
            <person name="Coleine C."/>
            <person name="Stajich J.E."/>
            <person name="Selbmann L."/>
        </authorList>
    </citation>
    <scope>NUCLEOTIDE SEQUENCE</scope>
    <source>
        <strain evidence="1">CCFEE 5737</strain>
    </source>
</reference>
<accession>A0ACC3DIR8</accession>
<dbReference type="Proteomes" id="UP001186974">
    <property type="component" value="Unassembled WGS sequence"/>
</dbReference>
<organism evidence="1 2">
    <name type="scientific">Coniosporium uncinatum</name>
    <dbReference type="NCBI Taxonomy" id="93489"/>
    <lineage>
        <taxon>Eukaryota</taxon>
        <taxon>Fungi</taxon>
        <taxon>Dikarya</taxon>
        <taxon>Ascomycota</taxon>
        <taxon>Pezizomycotina</taxon>
        <taxon>Dothideomycetes</taxon>
        <taxon>Dothideomycetes incertae sedis</taxon>
        <taxon>Coniosporium</taxon>
    </lineage>
</organism>
<keyword evidence="2" id="KW-1185">Reference proteome</keyword>
<name>A0ACC3DIR8_9PEZI</name>
<proteinExistence type="predicted"/>
<protein>
    <submittedName>
        <fullName evidence="1">Uncharacterized protein</fullName>
    </submittedName>
</protein>
<gene>
    <name evidence="1" type="ORF">LTS18_013040</name>
</gene>
<comment type="caution">
    <text evidence="1">The sequence shown here is derived from an EMBL/GenBank/DDBJ whole genome shotgun (WGS) entry which is preliminary data.</text>
</comment>
<dbReference type="EMBL" id="JAWDJW010003986">
    <property type="protein sequence ID" value="KAK3076425.1"/>
    <property type="molecule type" value="Genomic_DNA"/>
</dbReference>
<feature type="non-terminal residue" evidence="1">
    <location>
        <position position="467"/>
    </location>
</feature>
<evidence type="ECO:0000313" key="2">
    <source>
        <dbReference type="Proteomes" id="UP001186974"/>
    </source>
</evidence>
<sequence>MTFETSIKEGGIGSPKNWGKLPSPVVRVYDVARPLLVEKDQDTQLVVLPQPPVLSPSEDARQKVFVNCTESGGWYVLSEQRYPGVTQMASTAKCYSRGLIDEDDDELWEADATSSARSDLVGIHSLDTFGQRFATPLPISGPPVLQHPVDTVDAPEEPLLIEPPAQSTSSRMLAFKPTVFLGMCLGFILACFWFREPLLEKLNMSLAKTYPQKLDLALQKPAQPGLAEEEPAEEPAINEAPQERKAVRFDTPTQEMEEDDKSEEVLNGEAVGSDAAVIPAAASVASTTDVVEGQIEPVKPKKKAHRGQRGGKKKKKKTSGEEAEEELDRAVEDAKQIGKESFSIQPESQTIGPLNELDGGTVVIGQLEIFKDTILGYGSGGTTVYEGSFEGRAVAVKAMLPQYFELAWQEIDLLKQSDDHANVIRYFCNQRDKNFLYIAVELCQASLWDLYKEGGVKEGLTDSQAVL</sequence>